<dbReference type="EMBL" id="CAJJDN010000086">
    <property type="protein sequence ID" value="CAD8106311.1"/>
    <property type="molecule type" value="Genomic_DNA"/>
</dbReference>
<protein>
    <submittedName>
        <fullName evidence="1">Uncharacterized protein</fullName>
    </submittedName>
</protein>
<dbReference type="Proteomes" id="UP000692954">
    <property type="component" value="Unassembled WGS sequence"/>
</dbReference>
<proteinExistence type="predicted"/>
<keyword evidence="2" id="KW-1185">Reference proteome</keyword>
<name>A0A8S1PTG9_9CILI</name>
<dbReference type="AlphaFoldDB" id="A0A8S1PTG9"/>
<reference evidence="1" key="1">
    <citation type="submission" date="2021-01" db="EMBL/GenBank/DDBJ databases">
        <authorList>
            <consortium name="Genoscope - CEA"/>
            <person name="William W."/>
        </authorList>
    </citation>
    <scope>NUCLEOTIDE SEQUENCE</scope>
</reference>
<gene>
    <name evidence="1" type="ORF">PSON_ATCC_30995.1.T0860143</name>
</gene>
<accession>A0A8S1PTG9</accession>
<organism evidence="1 2">
    <name type="scientific">Paramecium sonneborni</name>
    <dbReference type="NCBI Taxonomy" id="65129"/>
    <lineage>
        <taxon>Eukaryota</taxon>
        <taxon>Sar</taxon>
        <taxon>Alveolata</taxon>
        <taxon>Ciliophora</taxon>
        <taxon>Intramacronucleata</taxon>
        <taxon>Oligohymenophorea</taxon>
        <taxon>Peniculida</taxon>
        <taxon>Parameciidae</taxon>
        <taxon>Paramecium</taxon>
    </lineage>
</organism>
<comment type="caution">
    <text evidence="1">The sequence shown here is derived from an EMBL/GenBank/DDBJ whole genome shotgun (WGS) entry which is preliminary data.</text>
</comment>
<evidence type="ECO:0000313" key="1">
    <source>
        <dbReference type="EMBL" id="CAD8106311.1"/>
    </source>
</evidence>
<sequence>MSPEIQIQQRDRYLVFVTKIEMVEGETILCSQTLNKNYIFQLRYIVRDFFRKIIYEEKIYLIDSKFQKIN</sequence>
<evidence type="ECO:0000313" key="2">
    <source>
        <dbReference type="Proteomes" id="UP000692954"/>
    </source>
</evidence>